<dbReference type="FunCoup" id="H2YRD6">
    <property type="interactions" value="356"/>
</dbReference>
<evidence type="ECO:0000313" key="7">
    <source>
        <dbReference type="Ensembl" id="ENSCSAVP00000007896.1"/>
    </source>
</evidence>
<evidence type="ECO:0000256" key="3">
    <source>
        <dbReference type="ARBA" id="ARBA00022989"/>
    </source>
</evidence>
<feature type="compositionally biased region" description="Polar residues" evidence="5">
    <location>
        <begin position="576"/>
        <end position="585"/>
    </location>
</feature>
<dbReference type="Pfam" id="PF14724">
    <property type="entry name" value="mit_SMPDase"/>
    <property type="match status" value="3"/>
</dbReference>
<organism evidence="7 8">
    <name type="scientific">Ciona savignyi</name>
    <name type="common">Pacific transparent sea squirt</name>
    <dbReference type="NCBI Taxonomy" id="51511"/>
    <lineage>
        <taxon>Eukaryota</taxon>
        <taxon>Metazoa</taxon>
        <taxon>Chordata</taxon>
        <taxon>Tunicata</taxon>
        <taxon>Ascidiacea</taxon>
        <taxon>Phlebobranchia</taxon>
        <taxon>Cionidae</taxon>
        <taxon>Ciona</taxon>
    </lineage>
</organism>
<reference evidence="8" key="1">
    <citation type="submission" date="2003-08" db="EMBL/GenBank/DDBJ databases">
        <authorList>
            <person name="Birren B."/>
            <person name="Nusbaum C."/>
            <person name="Abebe A."/>
            <person name="Abouelleil A."/>
            <person name="Adekoya E."/>
            <person name="Ait-zahra M."/>
            <person name="Allen N."/>
            <person name="Allen T."/>
            <person name="An P."/>
            <person name="Anderson M."/>
            <person name="Anderson S."/>
            <person name="Arachchi H."/>
            <person name="Armbruster J."/>
            <person name="Bachantsang P."/>
            <person name="Baldwin J."/>
            <person name="Barry A."/>
            <person name="Bayul T."/>
            <person name="Blitshsteyn B."/>
            <person name="Bloom T."/>
            <person name="Blye J."/>
            <person name="Boguslavskiy L."/>
            <person name="Borowsky M."/>
            <person name="Boukhgalter B."/>
            <person name="Brunache A."/>
            <person name="Butler J."/>
            <person name="Calixte N."/>
            <person name="Calvo S."/>
            <person name="Camarata J."/>
            <person name="Campo K."/>
            <person name="Chang J."/>
            <person name="Cheshatsang Y."/>
            <person name="Citroen M."/>
            <person name="Collymore A."/>
            <person name="Considine T."/>
            <person name="Cook A."/>
            <person name="Cooke P."/>
            <person name="Corum B."/>
            <person name="Cuomo C."/>
            <person name="David R."/>
            <person name="Dawoe T."/>
            <person name="Degray S."/>
            <person name="Dodge S."/>
            <person name="Dooley K."/>
            <person name="Dorje P."/>
            <person name="Dorjee K."/>
            <person name="Dorris L."/>
            <person name="Duffey N."/>
            <person name="Dupes A."/>
            <person name="Elkins T."/>
            <person name="Engels R."/>
            <person name="Erickson J."/>
            <person name="Farina A."/>
            <person name="Faro S."/>
            <person name="Ferreira P."/>
            <person name="Fischer H."/>
            <person name="Fitzgerald M."/>
            <person name="Foley K."/>
            <person name="Gage D."/>
            <person name="Galagan J."/>
            <person name="Gearin G."/>
            <person name="Gnerre S."/>
            <person name="Gnirke A."/>
            <person name="Goyette A."/>
            <person name="Graham J."/>
            <person name="Grandbois E."/>
            <person name="Gyaltsen K."/>
            <person name="Hafez N."/>
            <person name="Hagopian D."/>
            <person name="Hagos B."/>
            <person name="Hall J."/>
            <person name="Hatcher B."/>
            <person name="Heller A."/>
            <person name="Higgins H."/>
            <person name="Honan T."/>
            <person name="Horn A."/>
            <person name="Houde N."/>
            <person name="Hughes L."/>
            <person name="Hulme W."/>
            <person name="Husby E."/>
            <person name="Iliev I."/>
            <person name="Jaffe D."/>
            <person name="Jones C."/>
            <person name="Kamal M."/>
            <person name="Kamat A."/>
            <person name="Kamvysselis M."/>
            <person name="Karlsson E."/>
            <person name="Kells C."/>
            <person name="Kieu A."/>
            <person name="Kisner P."/>
            <person name="Kodira C."/>
            <person name="Kulbokas E."/>
            <person name="Labutti K."/>
            <person name="Lama D."/>
            <person name="Landers T."/>
            <person name="Leger J."/>
            <person name="Levine S."/>
            <person name="Lewis D."/>
            <person name="Lewis T."/>
            <person name="Lindblad-toh K."/>
            <person name="Liu X."/>
            <person name="Lokyitsang T."/>
            <person name="Lokyitsang Y."/>
            <person name="Lucien O."/>
            <person name="Lui A."/>
            <person name="Ma L.J."/>
            <person name="Mabbitt R."/>
            <person name="Macdonald J."/>
            <person name="Maclean C."/>
            <person name="Major J."/>
            <person name="Manning J."/>
            <person name="Marabella R."/>
            <person name="Maru K."/>
            <person name="Matthews C."/>
            <person name="Mauceli E."/>
            <person name="Mccarthy M."/>
            <person name="Mcdonough S."/>
            <person name="Mcghee T."/>
            <person name="Meldrim J."/>
            <person name="Meneus L."/>
            <person name="Mesirov J."/>
            <person name="Mihalev A."/>
            <person name="Mihova T."/>
            <person name="Mikkelsen T."/>
            <person name="Mlenga V."/>
            <person name="Moru K."/>
            <person name="Mozes J."/>
            <person name="Mulrain L."/>
            <person name="Munson G."/>
            <person name="Naylor J."/>
            <person name="Newes C."/>
            <person name="Nguyen C."/>
            <person name="Nguyen N."/>
            <person name="Nguyen T."/>
            <person name="Nicol R."/>
            <person name="Nielsen C."/>
            <person name="Nizzari M."/>
            <person name="Norbu C."/>
            <person name="Norbu N."/>
            <person name="O'donnell P."/>
            <person name="Okoawo O."/>
            <person name="O'leary S."/>
            <person name="Omotosho B."/>
            <person name="O'neill K."/>
            <person name="Osman S."/>
            <person name="Parker S."/>
            <person name="Perrin D."/>
            <person name="Phunkhang P."/>
            <person name="Piqani B."/>
            <person name="Purcell S."/>
            <person name="Rachupka T."/>
            <person name="Ramasamy U."/>
            <person name="Rameau R."/>
            <person name="Ray V."/>
            <person name="Raymond C."/>
            <person name="Retta R."/>
            <person name="Richardson S."/>
            <person name="Rise C."/>
            <person name="Rodriguez J."/>
            <person name="Rogers J."/>
            <person name="Rogov P."/>
            <person name="Rutman M."/>
            <person name="Schupbach R."/>
            <person name="Seaman C."/>
            <person name="Settipalli S."/>
            <person name="Sharpe T."/>
            <person name="Sheridan J."/>
            <person name="Sherpa N."/>
            <person name="Shi J."/>
            <person name="Smirnov S."/>
            <person name="Smith C."/>
            <person name="Sougnez C."/>
            <person name="Spencer B."/>
            <person name="Stalker J."/>
            <person name="Stange-thomann N."/>
            <person name="Stavropoulos S."/>
            <person name="Stetson K."/>
            <person name="Stone C."/>
            <person name="Stone S."/>
            <person name="Stubbs M."/>
            <person name="Talamas J."/>
            <person name="Tchuinga P."/>
            <person name="Tenzing P."/>
            <person name="Tesfaye S."/>
            <person name="Theodore J."/>
            <person name="Thoulutsang Y."/>
            <person name="Topham K."/>
            <person name="Towey S."/>
            <person name="Tsamla T."/>
            <person name="Tsomo N."/>
            <person name="Vallee D."/>
            <person name="Vassiliev H."/>
            <person name="Venkataraman V."/>
            <person name="Vinson J."/>
            <person name="Vo A."/>
            <person name="Wade C."/>
            <person name="Wang S."/>
            <person name="Wangchuk T."/>
            <person name="Wangdi T."/>
            <person name="Whittaker C."/>
            <person name="Wilkinson J."/>
            <person name="Wu Y."/>
            <person name="Wyman D."/>
            <person name="Yadav S."/>
            <person name="Yang S."/>
            <person name="Yang X."/>
            <person name="Yeager S."/>
            <person name="Yee E."/>
            <person name="Young G."/>
            <person name="Zainoun J."/>
            <person name="Zembeck L."/>
            <person name="Zimmer A."/>
            <person name="Zody M."/>
            <person name="Lander E."/>
        </authorList>
    </citation>
    <scope>NUCLEOTIDE SEQUENCE [LARGE SCALE GENOMIC DNA]</scope>
</reference>
<evidence type="ECO:0000256" key="6">
    <source>
        <dbReference type="SAM" id="Phobius"/>
    </source>
</evidence>
<dbReference type="OMA" id="SYNAQWN"/>
<keyword evidence="8" id="KW-1185">Reference proteome</keyword>
<dbReference type="GO" id="GO:0050290">
    <property type="term" value="F:sphingomyelin phosphodiesterase D activity"/>
    <property type="evidence" value="ECO:0007669"/>
    <property type="project" value="InterPro"/>
</dbReference>
<keyword evidence="4 6" id="KW-0472">Membrane</keyword>
<name>H2YRD6_CIOSA</name>
<dbReference type="Ensembl" id="ENSCSAVT00000008002.1">
    <property type="protein sequence ID" value="ENSCSAVP00000007896.1"/>
    <property type="gene ID" value="ENSCSAVG00000004717.1"/>
</dbReference>
<accession>H2YRD6</accession>
<dbReference type="GO" id="GO:0046513">
    <property type="term" value="P:ceramide biosynthetic process"/>
    <property type="evidence" value="ECO:0007669"/>
    <property type="project" value="TreeGrafter"/>
</dbReference>
<keyword evidence="2 6" id="KW-0812">Transmembrane</keyword>
<dbReference type="PANTHER" id="PTHR12988">
    <property type="entry name" value="SPHINGOMYELIN PHOSPHODIESTERASE 4"/>
    <property type="match status" value="1"/>
</dbReference>
<dbReference type="Proteomes" id="UP000007875">
    <property type="component" value="Unassembled WGS sequence"/>
</dbReference>
<protein>
    <recommendedName>
        <fullName evidence="9">Sphingomyelin phosphodiesterase 4</fullName>
    </recommendedName>
</protein>
<dbReference type="eggNOG" id="KOG4396">
    <property type="taxonomic scope" value="Eukaryota"/>
</dbReference>
<dbReference type="AlphaFoldDB" id="H2YRD6"/>
<evidence type="ECO:0000256" key="2">
    <source>
        <dbReference type="ARBA" id="ARBA00022692"/>
    </source>
</evidence>
<reference evidence="7" key="2">
    <citation type="submission" date="2025-08" db="UniProtKB">
        <authorList>
            <consortium name="Ensembl"/>
        </authorList>
    </citation>
    <scope>IDENTIFICATION</scope>
</reference>
<dbReference type="PANTHER" id="PTHR12988:SF6">
    <property type="entry name" value="SPHINGOMYELIN PHOSPHODIESTERASE 4"/>
    <property type="match status" value="1"/>
</dbReference>
<dbReference type="GO" id="GO:0006685">
    <property type="term" value="P:sphingomyelin catabolic process"/>
    <property type="evidence" value="ECO:0007669"/>
    <property type="project" value="TreeGrafter"/>
</dbReference>
<dbReference type="GeneTree" id="ENSGT00390000006044"/>
<evidence type="ECO:0000313" key="8">
    <source>
        <dbReference type="Proteomes" id="UP000007875"/>
    </source>
</evidence>
<sequence length="750" mass="84716">VPSDNGILSSALSKPTLSEKCRELTKLIDENNPKTLHYVFPNLIHTVFGVMGPGWGIPNINPRQHALEYNILRGFFGVKGPMLRLVHKLQGESMLFRYDFPCSILPPGLACIGPVESNGLPYLGRNNFFPTFISTTPALKGQSCVRVSAFEFYVFHFANAIINFPPLPQTQKSHILTGSHPQTQSASDDNLYCALVEDYLGYFLPIDGSYPPTMHAAVVNVQTPARSVPWIPHISSMIRKSPAKQKDTLGITQNEIWRSETLVRVFVEFWLSETAQKSNSSTSSKFPTEDVAFAVRRLIKHMHHFRNAHSPSLSYSHINDSVMEQFKQSITCNCLQPRLFEFLVHCFDTWPLNSSFRIILETWLSYMQPWRYGDPSSTGISEMKLSSDRQIANMWYPFIANNLPFYTKLFKASLTRYLRMDLSKQANSLLLYRVAKIFSQPNLMAMIEEAEEAQYGSIPGHLSPTHGSYLGGGKFQDNSPSTLCIMASSELREIVTQLLTVCQQALGTVRKVLVKNRPDFSTKILRFLGFGDLSDIGPSNINETSLKKSTQQLEDSVRMLAELFELPSPESDESIRSLNHSSTESPLGPDAPECTIGEEGDVQLSPLGRHEMINNIKKLPVTINCDPELQPIQSYESAVLVRFLHQVSLSINQQYGPKFTKYCQLPGISGKFAKFIFNVRKTPHTSNQTPKISLRFAAHYRTIFYTTLFFLLCYLSGQGVFTSVFMFLVLSLVYCVLKSITYEVREKHRK</sequence>
<dbReference type="STRING" id="51511.ENSCSAVP00000007896"/>
<evidence type="ECO:0000256" key="1">
    <source>
        <dbReference type="ARBA" id="ARBA00004167"/>
    </source>
</evidence>
<evidence type="ECO:0000256" key="4">
    <source>
        <dbReference type="ARBA" id="ARBA00023136"/>
    </source>
</evidence>
<feature type="transmembrane region" description="Helical" evidence="6">
    <location>
        <begin position="708"/>
        <end position="737"/>
    </location>
</feature>
<reference evidence="7" key="3">
    <citation type="submission" date="2025-09" db="UniProtKB">
        <authorList>
            <consortium name="Ensembl"/>
        </authorList>
    </citation>
    <scope>IDENTIFICATION</scope>
</reference>
<keyword evidence="3 6" id="KW-1133">Transmembrane helix</keyword>
<dbReference type="InterPro" id="IPR024129">
    <property type="entry name" value="Sphingomy_SMPD4"/>
</dbReference>
<comment type="subcellular location">
    <subcellularLocation>
        <location evidence="1">Membrane</location>
        <topology evidence="1">Single-pass membrane protein</topology>
    </subcellularLocation>
</comment>
<proteinExistence type="predicted"/>
<dbReference type="GO" id="GO:0046475">
    <property type="term" value="P:glycerophospholipid catabolic process"/>
    <property type="evidence" value="ECO:0007669"/>
    <property type="project" value="TreeGrafter"/>
</dbReference>
<evidence type="ECO:0000256" key="5">
    <source>
        <dbReference type="SAM" id="MobiDB-lite"/>
    </source>
</evidence>
<dbReference type="GO" id="GO:0016020">
    <property type="term" value="C:membrane"/>
    <property type="evidence" value="ECO:0007669"/>
    <property type="project" value="UniProtKB-SubCell"/>
</dbReference>
<dbReference type="InParanoid" id="H2YRD6"/>
<feature type="region of interest" description="Disordered" evidence="5">
    <location>
        <begin position="568"/>
        <end position="592"/>
    </location>
</feature>
<evidence type="ECO:0008006" key="9">
    <source>
        <dbReference type="Google" id="ProtNLM"/>
    </source>
</evidence>
<dbReference type="HOGENOM" id="CLU_012098_0_0_1"/>